<dbReference type="OrthoDB" id="5062850at2759"/>
<reference evidence="2" key="1">
    <citation type="journal article" date="2021" name="BMC Genomics">
        <title>Chromosome-level genome assembly and manually-curated proteome of model necrotroph Parastagonospora nodorum Sn15 reveals a genome-wide trove of candidate effector homologs, and redundancy of virulence-related functions within an accessory chromosome.</title>
        <authorList>
            <person name="Bertazzoni S."/>
            <person name="Jones D.A.B."/>
            <person name="Phan H.T."/>
            <person name="Tan K.-C."/>
            <person name="Hane J.K."/>
        </authorList>
    </citation>
    <scope>NUCLEOTIDE SEQUENCE [LARGE SCALE GENOMIC DNA]</scope>
    <source>
        <strain evidence="2">SN15 / ATCC MYA-4574 / FGSC 10173)</strain>
    </source>
</reference>
<keyword evidence="2" id="KW-1185">Reference proteome</keyword>
<organism evidence="1 2">
    <name type="scientific">Phaeosphaeria nodorum (strain SN15 / ATCC MYA-4574 / FGSC 10173)</name>
    <name type="common">Glume blotch fungus</name>
    <name type="synonym">Parastagonospora nodorum</name>
    <dbReference type="NCBI Taxonomy" id="321614"/>
    <lineage>
        <taxon>Eukaryota</taxon>
        <taxon>Fungi</taxon>
        <taxon>Dikarya</taxon>
        <taxon>Ascomycota</taxon>
        <taxon>Pezizomycotina</taxon>
        <taxon>Dothideomycetes</taxon>
        <taxon>Pleosporomycetidae</taxon>
        <taxon>Pleosporales</taxon>
        <taxon>Pleosporineae</taxon>
        <taxon>Phaeosphaeriaceae</taxon>
        <taxon>Parastagonospora</taxon>
    </lineage>
</organism>
<dbReference type="Proteomes" id="UP000663193">
    <property type="component" value="Chromosome 15"/>
</dbReference>
<dbReference type="AlphaFoldDB" id="A0A7U2I4Q0"/>
<gene>
    <name evidence="1" type="ORF">JI435_100700</name>
</gene>
<accession>A0A7U2I4Q0</accession>
<evidence type="ECO:0000313" key="2">
    <source>
        <dbReference type="Proteomes" id="UP000663193"/>
    </source>
</evidence>
<sequence length="485" mass="55604">MTMGLESHPQVQSRLLALPRELRDMVYTYYTTTADGYRFSPETRRLTLAAGSFIDFGLMYTCKLIAIEMKALHLRVNAVHFWTSCEGKDRITSEALDSRLRHHFVLLCAILREARAFIDDDVVRYVRETHPPFLPHIEQLRMVRRNYTLQLDIWGAVPSLHRHFVYGTLQYMLHGPNSAGLGELMYNEDLSAQDVQNLTTEAHPAWQIRKQAYLENPLFDDYRDGKSQRLSAAAIAISFLSSLSSKAKKEMRMIVLHEDEKADAWPECHAQGLIPFCQENPNLHIERQVSLWGNMLPASSGDFMPNDDLTSFKVDSSQITKRGFAPWIAEALALPSLGMPPEAFKLTLDGNPRPDLATEIFAIAQRDALWQMLFENHNMDNSPPQSERWSLIRGNWTYITNGFRGAIRDIVEGLSIVKCNFPTRSDSDADRNRVSEIERLIEVNASWAYWHHGLWGMHWDSRSVHAYEVRTLEGGALDVQRILHH</sequence>
<name>A0A7U2I4Q0_PHANO</name>
<dbReference type="VEuPathDB" id="FungiDB:JI435_100700"/>
<evidence type="ECO:0000313" key="1">
    <source>
        <dbReference type="EMBL" id="QRD03291.1"/>
    </source>
</evidence>
<protein>
    <submittedName>
        <fullName evidence="1">Uncharacterized protein</fullName>
    </submittedName>
</protein>
<proteinExistence type="predicted"/>
<dbReference type="EMBL" id="CP069037">
    <property type="protein sequence ID" value="QRD03291.1"/>
    <property type="molecule type" value="Genomic_DNA"/>
</dbReference>